<proteinExistence type="predicted"/>
<dbReference type="GO" id="GO:0008270">
    <property type="term" value="F:zinc ion binding"/>
    <property type="evidence" value="ECO:0007669"/>
    <property type="project" value="UniProtKB-KW"/>
</dbReference>
<accession>A0A9Q9Y5A2</accession>
<dbReference type="PANTHER" id="PTHR19963">
    <property type="entry name" value="CCHC-TYPE DOMAIN-CONTAINING PROTEIN"/>
    <property type="match status" value="1"/>
</dbReference>
<evidence type="ECO:0000256" key="1">
    <source>
        <dbReference type="PROSITE-ProRule" id="PRU00047"/>
    </source>
</evidence>
<gene>
    <name evidence="5 6" type="primary">LOC122145276</name>
</gene>
<dbReference type="Pfam" id="PF00098">
    <property type="entry name" value="zf-CCHC"/>
    <property type="match status" value="1"/>
</dbReference>
<dbReference type="GeneID" id="122145276"/>
<evidence type="ECO:0000313" key="6">
    <source>
        <dbReference type="RefSeq" id="XP_042613904.1"/>
    </source>
</evidence>
<dbReference type="Proteomes" id="UP001155660">
    <property type="component" value="Chromosome A6"/>
</dbReference>
<evidence type="ECO:0000259" key="4">
    <source>
        <dbReference type="PROSITE" id="PS50158"/>
    </source>
</evidence>
<dbReference type="SMART" id="SM00343">
    <property type="entry name" value="ZnF_C2HC"/>
    <property type="match status" value="1"/>
</dbReference>
<dbReference type="AlphaFoldDB" id="A0A9Q9Y5A2"/>
<dbReference type="PROSITE" id="PS50158">
    <property type="entry name" value="ZF_CCHC"/>
    <property type="match status" value="1"/>
</dbReference>
<feature type="domain" description="CCHC-type" evidence="4">
    <location>
        <begin position="318"/>
        <end position="331"/>
    </location>
</feature>
<dbReference type="OrthoDB" id="10065209at2759"/>
<evidence type="ECO:0000256" key="3">
    <source>
        <dbReference type="SAM" id="MobiDB-lite"/>
    </source>
</evidence>
<reference evidence="5 6" key="1">
    <citation type="submission" date="2025-04" db="UniProtKB">
        <authorList>
            <consortium name="RefSeq"/>
        </authorList>
    </citation>
    <scope>IDENTIFICATION</scope>
    <source>
        <tissue evidence="5 6">Muscle</tissue>
    </source>
</reference>
<feature type="region of interest" description="Disordered" evidence="3">
    <location>
        <begin position="329"/>
        <end position="364"/>
    </location>
</feature>
<dbReference type="InterPro" id="IPR048270">
    <property type="entry name" value="PNMA_C"/>
</dbReference>
<protein>
    <submittedName>
        <fullName evidence="5 6">Uncharacterized protein LOC122145276</fullName>
    </submittedName>
</protein>
<sequence length="364" mass="41333">MEDEVQQLRDLVAQLKADNEHLRQERLEVQASPSAASSEFNHRGAGLDMDPRSSSNGNSVVTERLIYVPRERKCPVFRGRTGISLADWLEEVKASMRVRHLSIFDKAHFLYDHLEGEAREEIKFRPSEDRDNPDKVIKILTELYGCPDSYIVLQENFFSRRQLEGETLQEFSHALLGLMSKVIKNAPNGMPNSDVLLRDQFVEYVLDSALRRELKQFVRQHSRATLLDVRGEAIRWEREGMLRGTGGRSLSTSTYGLQYGVYGSAPASTNSELLELKEMLKKQQEQLDQLTRSVTSLQQAPRSLPFTASPFNRGSVICRKCQQPGHFARDCSSQSLSSRVNPSPSRHPQPVVTRPQSSVTFQEN</sequence>
<feature type="coiled-coil region" evidence="2">
    <location>
        <begin position="270"/>
        <end position="300"/>
    </location>
</feature>
<dbReference type="RefSeq" id="XP_042613902.1">
    <property type="nucleotide sequence ID" value="XM_042757968.1"/>
</dbReference>
<dbReference type="KEGG" id="ccar:122145276"/>
<dbReference type="GO" id="GO:0003676">
    <property type="term" value="F:nucleic acid binding"/>
    <property type="evidence" value="ECO:0007669"/>
    <property type="project" value="InterPro"/>
</dbReference>
<feature type="region of interest" description="Disordered" evidence="3">
    <location>
        <begin position="28"/>
        <end position="57"/>
    </location>
</feature>
<keyword evidence="1" id="KW-0479">Metal-binding</keyword>
<dbReference type="RefSeq" id="XP_042613904.1">
    <property type="nucleotide sequence ID" value="XM_042757970.1"/>
</dbReference>
<dbReference type="Pfam" id="PF14893">
    <property type="entry name" value="PNMA"/>
    <property type="match status" value="1"/>
</dbReference>
<feature type="compositionally biased region" description="Polar residues" evidence="3">
    <location>
        <begin position="331"/>
        <end position="346"/>
    </location>
</feature>
<keyword evidence="1" id="KW-0863">Zinc-finger</keyword>
<organism evidence="6">
    <name type="scientific">Cyprinus carpio</name>
    <name type="common">Common carp</name>
    <dbReference type="NCBI Taxonomy" id="7962"/>
    <lineage>
        <taxon>Eukaryota</taxon>
        <taxon>Metazoa</taxon>
        <taxon>Chordata</taxon>
        <taxon>Craniata</taxon>
        <taxon>Vertebrata</taxon>
        <taxon>Euteleostomi</taxon>
        <taxon>Actinopterygii</taxon>
        <taxon>Neopterygii</taxon>
        <taxon>Teleostei</taxon>
        <taxon>Ostariophysi</taxon>
        <taxon>Cypriniformes</taxon>
        <taxon>Cyprinidae</taxon>
        <taxon>Cyprininae</taxon>
        <taxon>Cyprinus</taxon>
    </lineage>
</organism>
<evidence type="ECO:0000256" key="2">
    <source>
        <dbReference type="SAM" id="Coils"/>
    </source>
</evidence>
<dbReference type="InterPro" id="IPR001878">
    <property type="entry name" value="Znf_CCHC"/>
</dbReference>
<evidence type="ECO:0000313" key="5">
    <source>
        <dbReference type="RefSeq" id="XP_042613902.1"/>
    </source>
</evidence>
<keyword evidence="2" id="KW-0175">Coiled coil</keyword>
<feature type="compositionally biased region" description="Polar residues" evidence="3">
    <location>
        <begin position="354"/>
        <end position="364"/>
    </location>
</feature>
<keyword evidence="1" id="KW-0862">Zinc</keyword>
<dbReference type="PANTHER" id="PTHR19963:SF30">
    <property type="entry name" value="ENDONUCLEASE_EXONUCLEASE_PHOSPHATASE DOMAIN-CONTAINING PROTEIN"/>
    <property type="match status" value="1"/>
</dbReference>
<name>A0A9Q9Y5A2_CYPCA</name>